<name>A0A6J2YPL5_SITOR</name>
<feature type="domain" description="Doublesex dimerisation" evidence="1">
    <location>
        <begin position="205"/>
        <end position="266"/>
    </location>
</feature>
<dbReference type="InParanoid" id="A0A6J2YPL5"/>
<dbReference type="GeneID" id="115889434"/>
<dbReference type="AlphaFoldDB" id="A0A6J2YPL5"/>
<organism evidence="2 3">
    <name type="scientific">Sitophilus oryzae</name>
    <name type="common">Rice weevil</name>
    <name type="synonym">Curculio oryzae</name>
    <dbReference type="NCBI Taxonomy" id="7048"/>
    <lineage>
        <taxon>Eukaryota</taxon>
        <taxon>Metazoa</taxon>
        <taxon>Ecdysozoa</taxon>
        <taxon>Arthropoda</taxon>
        <taxon>Hexapoda</taxon>
        <taxon>Insecta</taxon>
        <taxon>Pterygota</taxon>
        <taxon>Neoptera</taxon>
        <taxon>Endopterygota</taxon>
        <taxon>Coleoptera</taxon>
        <taxon>Polyphaga</taxon>
        <taxon>Cucujiformia</taxon>
        <taxon>Curculionidae</taxon>
        <taxon>Dryophthorinae</taxon>
        <taxon>Sitophilus</taxon>
    </lineage>
</organism>
<dbReference type="Proteomes" id="UP000504635">
    <property type="component" value="Unplaced"/>
</dbReference>
<evidence type="ECO:0000313" key="3">
    <source>
        <dbReference type="RefSeq" id="XP_030765282.1"/>
    </source>
</evidence>
<evidence type="ECO:0000259" key="1">
    <source>
        <dbReference type="SMART" id="SM01143"/>
    </source>
</evidence>
<evidence type="ECO:0000313" key="2">
    <source>
        <dbReference type="Proteomes" id="UP000504635"/>
    </source>
</evidence>
<dbReference type="Pfam" id="PF08828">
    <property type="entry name" value="DSX_dimer"/>
    <property type="match status" value="1"/>
</dbReference>
<accession>A0A6J2YPL5</accession>
<proteinExistence type="predicted"/>
<dbReference type="Gene3D" id="1.10.8.10">
    <property type="entry name" value="DNA helicase RuvA subunit, C-terminal domain"/>
    <property type="match status" value="1"/>
</dbReference>
<protein>
    <submittedName>
        <fullName evidence="3">Uncharacterized protein LOC115889434</fullName>
    </submittedName>
</protein>
<dbReference type="InterPro" id="IPR014932">
    <property type="entry name" value="DSX_dimer"/>
</dbReference>
<dbReference type="OrthoDB" id="5842031at2759"/>
<dbReference type="SMART" id="SM01143">
    <property type="entry name" value="DSX_dimer"/>
    <property type="match status" value="1"/>
</dbReference>
<reference evidence="3" key="1">
    <citation type="submission" date="2025-08" db="UniProtKB">
        <authorList>
            <consortium name="RefSeq"/>
        </authorList>
    </citation>
    <scope>IDENTIFICATION</scope>
    <source>
        <tissue evidence="3">Gonads</tissue>
    </source>
</reference>
<dbReference type="RefSeq" id="XP_030765282.1">
    <property type="nucleotide sequence ID" value="XM_030909422.1"/>
</dbReference>
<sequence>MLYVGLTDVQRGRIITLTEQGMPQRDVAVIVGYTQSVVSKTYARSIFIDGNLTGDAYVEMLNNLIEPAIVNEVENQRDLEGNLTLNEDIIHFQQDGAPPQYSIVTESGGWIDIIQGNGLDEAMIRNGNLDLDIIQMPQEIPSLFQNVDLPFVDCDSSQCSNPSPHGVGASVVRRRQSPVMTVPSTSTSMPKGIPGDLHPYKYKTHQNADLFQDCQKLLDKFNYPWELMPLMYTILKDAKGDLDEASRRIDEETKITQDRRAIPARRPSSLPICLLNSTF</sequence>
<dbReference type="KEGG" id="soy:115889434"/>
<keyword evidence="2" id="KW-1185">Reference proteome</keyword>
<gene>
    <name evidence="3" type="primary">LOC115889434</name>
</gene>